<dbReference type="SUPFAM" id="SSF50370">
    <property type="entry name" value="Ricin B-like lectins"/>
    <property type="match status" value="1"/>
</dbReference>
<gene>
    <name evidence="1" type="ORF">SAMN04488121_103474</name>
</gene>
<dbReference type="AlphaFoldDB" id="A0A1G7RIC1"/>
<organism evidence="1 2">
    <name type="scientific">Chitinophaga filiformis</name>
    <name type="common">Myxococcus filiformis</name>
    <name type="synonym">Flexibacter filiformis</name>
    <dbReference type="NCBI Taxonomy" id="104663"/>
    <lineage>
        <taxon>Bacteria</taxon>
        <taxon>Pseudomonadati</taxon>
        <taxon>Bacteroidota</taxon>
        <taxon>Chitinophagia</taxon>
        <taxon>Chitinophagales</taxon>
        <taxon>Chitinophagaceae</taxon>
        <taxon>Chitinophaga</taxon>
    </lineage>
</organism>
<dbReference type="RefSeq" id="WP_143011476.1">
    <property type="nucleotide sequence ID" value="NZ_FNBN01000003.1"/>
</dbReference>
<evidence type="ECO:0000313" key="1">
    <source>
        <dbReference type="EMBL" id="SDG10395.1"/>
    </source>
</evidence>
<reference evidence="1 2" key="1">
    <citation type="submission" date="2016-10" db="EMBL/GenBank/DDBJ databases">
        <authorList>
            <person name="de Groot N.N."/>
        </authorList>
    </citation>
    <scope>NUCLEOTIDE SEQUENCE [LARGE SCALE GENOMIC DNA]</scope>
    <source>
        <strain evidence="1 2">DSM 527</strain>
    </source>
</reference>
<name>A0A1G7RIC1_CHIFI</name>
<accession>A0A1G7RIC1</accession>
<dbReference type="EMBL" id="FNBN01000003">
    <property type="protein sequence ID" value="SDG10395.1"/>
    <property type="molecule type" value="Genomic_DNA"/>
</dbReference>
<dbReference type="Gene3D" id="2.80.10.50">
    <property type="match status" value="1"/>
</dbReference>
<dbReference type="Proteomes" id="UP000199045">
    <property type="component" value="Unassembled WGS sequence"/>
</dbReference>
<proteinExistence type="predicted"/>
<protein>
    <submittedName>
        <fullName evidence="1">Uncharacterized protein</fullName>
    </submittedName>
</protein>
<dbReference type="InterPro" id="IPR035992">
    <property type="entry name" value="Ricin_B-like_lectins"/>
</dbReference>
<evidence type="ECO:0000313" key="2">
    <source>
        <dbReference type="Proteomes" id="UP000199045"/>
    </source>
</evidence>
<dbReference type="STRING" id="104663.SAMN04488121_103474"/>
<sequence>MTTVSDHIAYALAAAGSGGLQSGKVLEIGAQSTAPGARVVQYTDNGGDHQLRTFRHI</sequence>